<evidence type="ECO:0000259" key="10">
    <source>
        <dbReference type="PROSITE" id="PS50113"/>
    </source>
</evidence>
<dbReference type="CDD" id="cd00130">
    <property type="entry name" value="PAS"/>
    <property type="match status" value="1"/>
</dbReference>
<comment type="caution">
    <text evidence="11">The sequence shown here is derived from an EMBL/GenBank/DDBJ whole genome shotgun (WGS) entry which is preliminary data.</text>
</comment>
<dbReference type="Pfam" id="PF13426">
    <property type="entry name" value="PAS_9"/>
    <property type="match status" value="1"/>
</dbReference>
<evidence type="ECO:0000256" key="5">
    <source>
        <dbReference type="ARBA" id="ARBA00022777"/>
    </source>
</evidence>
<dbReference type="eggNOG" id="COG2205">
    <property type="taxonomic scope" value="Bacteria"/>
</dbReference>
<proteinExistence type="predicted"/>
<dbReference type="SUPFAM" id="SSF47384">
    <property type="entry name" value="Homodimeric domain of signal transducing histidine kinase"/>
    <property type="match status" value="1"/>
</dbReference>
<comment type="catalytic activity">
    <reaction evidence="1">
        <text>ATP + protein L-histidine = ADP + protein N-phospho-L-histidine.</text>
        <dbReference type="EC" id="2.7.13.3"/>
    </reaction>
</comment>
<keyword evidence="12" id="KW-1185">Reference proteome</keyword>
<dbReference type="PROSITE" id="PS50112">
    <property type="entry name" value="PAS"/>
    <property type="match status" value="1"/>
</dbReference>
<dbReference type="CDD" id="cd00075">
    <property type="entry name" value="HATPase"/>
    <property type="match status" value="1"/>
</dbReference>
<gene>
    <name evidence="11" type="ORF">ADIWIN_2513</name>
</gene>
<reference evidence="11 12" key="1">
    <citation type="journal article" date="2013" name="Genome Announc.">
        <title>Draft Genome Sequence of Winogradskyella psychrotolerans RS-3T, Isolated from the Marine Transect of Kongsfjorden, Ny-Alesund, Svalbard, Arctic Ocean.</title>
        <authorList>
            <person name="Kumar Pinnaka A."/>
            <person name="Ara S."/>
            <person name="Singh A."/>
            <person name="Shivaji S."/>
        </authorList>
    </citation>
    <scope>NUCLEOTIDE SEQUENCE [LARGE SCALE GENOMIC DNA]</scope>
    <source>
        <strain evidence="11 12">RS-3</strain>
    </source>
</reference>
<dbReference type="eggNOG" id="COG3829">
    <property type="taxonomic scope" value="Bacteria"/>
</dbReference>
<dbReference type="Gene3D" id="3.30.565.10">
    <property type="entry name" value="Histidine kinase-like ATPase, C-terminal domain"/>
    <property type="match status" value="1"/>
</dbReference>
<name>S7X8I0_9FLAO</name>
<evidence type="ECO:0000256" key="6">
    <source>
        <dbReference type="ARBA" id="ARBA00023012"/>
    </source>
</evidence>
<dbReference type="Gene3D" id="1.10.287.130">
    <property type="match status" value="1"/>
</dbReference>
<dbReference type="InterPro" id="IPR005467">
    <property type="entry name" value="His_kinase_dom"/>
</dbReference>
<dbReference type="NCBIfam" id="TIGR00229">
    <property type="entry name" value="sensory_box"/>
    <property type="match status" value="1"/>
</dbReference>
<evidence type="ECO:0000256" key="1">
    <source>
        <dbReference type="ARBA" id="ARBA00000085"/>
    </source>
</evidence>
<feature type="domain" description="PAC" evidence="10">
    <location>
        <begin position="84"/>
        <end position="134"/>
    </location>
</feature>
<dbReference type="AlphaFoldDB" id="S7X8I0"/>
<dbReference type="SMART" id="SM00387">
    <property type="entry name" value="HATPase_c"/>
    <property type="match status" value="1"/>
</dbReference>
<dbReference type="Gene3D" id="3.30.450.20">
    <property type="entry name" value="PAS domain"/>
    <property type="match status" value="1"/>
</dbReference>
<dbReference type="FunFam" id="3.30.565.10:FF:000006">
    <property type="entry name" value="Sensor histidine kinase WalK"/>
    <property type="match status" value="1"/>
</dbReference>
<dbReference type="RefSeq" id="WP_020897418.1">
    <property type="nucleotide sequence ID" value="NZ_ATMR01000124.1"/>
</dbReference>
<evidence type="ECO:0000313" key="11">
    <source>
        <dbReference type="EMBL" id="EPR72343.1"/>
    </source>
</evidence>
<dbReference type="InterPro" id="IPR003594">
    <property type="entry name" value="HATPase_dom"/>
</dbReference>
<dbReference type="InterPro" id="IPR004358">
    <property type="entry name" value="Sig_transdc_His_kin-like_C"/>
</dbReference>
<dbReference type="STRING" id="641526.ADIWIN_2513"/>
<keyword evidence="6" id="KW-0902">Two-component regulatory system</keyword>
<evidence type="ECO:0000259" key="8">
    <source>
        <dbReference type="PROSITE" id="PS50109"/>
    </source>
</evidence>
<dbReference type="Pfam" id="PF00512">
    <property type="entry name" value="HisKA"/>
    <property type="match status" value="1"/>
</dbReference>
<dbReference type="InterPro" id="IPR003661">
    <property type="entry name" value="HisK_dim/P_dom"/>
</dbReference>
<feature type="domain" description="Histidine kinase" evidence="8">
    <location>
        <begin position="328"/>
        <end position="544"/>
    </location>
</feature>
<keyword evidence="5 11" id="KW-0418">Kinase</keyword>
<dbReference type="CDD" id="cd00082">
    <property type="entry name" value="HisKA"/>
    <property type="match status" value="1"/>
</dbReference>
<dbReference type="SMART" id="SM00091">
    <property type="entry name" value="PAS"/>
    <property type="match status" value="1"/>
</dbReference>
<keyword evidence="3" id="KW-0597">Phosphoprotein</keyword>
<feature type="coiled-coil region" evidence="7">
    <location>
        <begin position="125"/>
        <end position="188"/>
    </location>
</feature>
<dbReference type="PROSITE" id="PS50113">
    <property type="entry name" value="PAC"/>
    <property type="match status" value="1"/>
</dbReference>
<sequence length="545" mass="61831">MSKELQDIELFQGIFQSSVEGIIVVDANGIIIKANPASEQLFGYQSGKLITQKVEHLIPNKFKKKHKGHREGYIVKPKARRMGRNLDLWGLKKDGSQFPIEISLSPTTIEQKQVVIAFIIDISERENIEKQLNISQVKLKSYAEELENEVARRTSELTTTVQKLVASNLSLEDQIQETQEAEKRAIANKSLSSAIAKNFPNGFIIVFDPNFEMQLIEGEAIIKLGLDKLIFEDTTVDDITIFSERQKIKLKKDILKTIAGKHLGFEIIYKDQYFSVNTIPLLDENTIISSALFVYSDITIQKKIERVAKSALKKEQELNELKSRFVSMASHEFRTPLSAIQTSAILIGKQNEAGKEEKRKKYVAQIKKNVKHLVVILNDFLSLSKLEEGKVKADKELFDFVHFSKLLVKEVSTTKKTGKNIILVAPNHAILLNLDSKLVRTILMNLLSNAIKYSPKNTDIHIKIEESDAFFTLQVQDQGIGIPEDEQEKLFERFFRAKNAQNIQGTGLGLNIVKQYVELMDGTIDFKSEINKGTTFLIKWPKPNN</sequence>
<dbReference type="InterPro" id="IPR050736">
    <property type="entry name" value="Sensor_HK_Regulatory"/>
</dbReference>
<dbReference type="Proteomes" id="UP000014962">
    <property type="component" value="Unassembled WGS sequence"/>
</dbReference>
<dbReference type="SUPFAM" id="SSF55874">
    <property type="entry name" value="ATPase domain of HSP90 chaperone/DNA topoisomerase II/histidine kinase"/>
    <property type="match status" value="1"/>
</dbReference>
<evidence type="ECO:0000313" key="12">
    <source>
        <dbReference type="Proteomes" id="UP000014962"/>
    </source>
</evidence>
<dbReference type="InterPro" id="IPR036097">
    <property type="entry name" value="HisK_dim/P_sf"/>
</dbReference>
<dbReference type="InterPro" id="IPR000700">
    <property type="entry name" value="PAS-assoc_C"/>
</dbReference>
<keyword evidence="4 11" id="KW-0808">Transferase</keyword>
<feature type="domain" description="PAS" evidence="9">
    <location>
        <begin position="7"/>
        <end position="50"/>
    </location>
</feature>
<organism evidence="11 12">
    <name type="scientific">Winogradskyella psychrotolerans RS-3</name>
    <dbReference type="NCBI Taxonomy" id="641526"/>
    <lineage>
        <taxon>Bacteria</taxon>
        <taxon>Pseudomonadati</taxon>
        <taxon>Bacteroidota</taxon>
        <taxon>Flavobacteriia</taxon>
        <taxon>Flavobacteriales</taxon>
        <taxon>Flavobacteriaceae</taxon>
        <taxon>Winogradskyella</taxon>
    </lineage>
</organism>
<dbReference type="InterPro" id="IPR036890">
    <property type="entry name" value="HATPase_C_sf"/>
</dbReference>
<evidence type="ECO:0000256" key="7">
    <source>
        <dbReference type="SAM" id="Coils"/>
    </source>
</evidence>
<evidence type="ECO:0000259" key="9">
    <source>
        <dbReference type="PROSITE" id="PS50112"/>
    </source>
</evidence>
<accession>S7X8I0</accession>
<dbReference type="SMART" id="SM00388">
    <property type="entry name" value="HisKA"/>
    <property type="match status" value="1"/>
</dbReference>
<evidence type="ECO:0000256" key="2">
    <source>
        <dbReference type="ARBA" id="ARBA00012438"/>
    </source>
</evidence>
<dbReference type="InterPro" id="IPR035965">
    <property type="entry name" value="PAS-like_dom_sf"/>
</dbReference>
<dbReference type="PANTHER" id="PTHR43711:SF26">
    <property type="entry name" value="SENSOR HISTIDINE KINASE RCSC"/>
    <property type="match status" value="1"/>
</dbReference>
<keyword evidence="7" id="KW-0175">Coiled coil</keyword>
<dbReference type="GO" id="GO:0000155">
    <property type="term" value="F:phosphorelay sensor kinase activity"/>
    <property type="evidence" value="ECO:0007669"/>
    <property type="project" value="InterPro"/>
</dbReference>
<dbReference type="PRINTS" id="PR00344">
    <property type="entry name" value="BCTRLSENSOR"/>
</dbReference>
<dbReference type="EC" id="2.7.13.3" evidence="2"/>
<dbReference type="InterPro" id="IPR000014">
    <property type="entry name" value="PAS"/>
</dbReference>
<dbReference type="SUPFAM" id="SSF55785">
    <property type="entry name" value="PYP-like sensor domain (PAS domain)"/>
    <property type="match status" value="1"/>
</dbReference>
<protein>
    <recommendedName>
        <fullName evidence="2">histidine kinase</fullName>
        <ecNumber evidence="2">2.7.13.3</ecNumber>
    </recommendedName>
</protein>
<dbReference type="PATRIC" id="fig|641526.4.peg.2494"/>
<evidence type="ECO:0000256" key="3">
    <source>
        <dbReference type="ARBA" id="ARBA00022553"/>
    </source>
</evidence>
<evidence type="ECO:0000256" key="4">
    <source>
        <dbReference type="ARBA" id="ARBA00022679"/>
    </source>
</evidence>
<dbReference type="EMBL" id="ATMR01000124">
    <property type="protein sequence ID" value="EPR72343.1"/>
    <property type="molecule type" value="Genomic_DNA"/>
</dbReference>
<dbReference type="OrthoDB" id="9808408at2"/>
<dbReference type="Pfam" id="PF02518">
    <property type="entry name" value="HATPase_c"/>
    <property type="match status" value="1"/>
</dbReference>
<dbReference type="PANTHER" id="PTHR43711">
    <property type="entry name" value="TWO-COMPONENT HISTIDINE KINASE"/>
    <property type="match status" value="1"/>
</dbReference>
<dbReference type="PROSITE" id="PS50109">
    <property type="entry name" value="HIS_KIN"/>
    <property type="match status" value="1"/>
</dbReference>